<evidence type="ECO:0000256" key="2">
    <source>
        <dbReference type="ARBA" id="ARBA00022692"/>
    </source>
</evidence>
<feature type="transmembrane region" description="Helical" evidence="6">
    <location>
        <begin position="281"/>
        <end position="301"/>
    </location>
</feature>
<dbReference type="EMBL" id="GDHF01007613">
    <property type="protein sequence ID" value="JAI44701.1"/>
    <property type="molecule type" value="Transcribed_RNA"/>
</dbReference>
<evidence type="ECO:0000256" key="4">
    <source>
        <dbReference type="ARBA" id="ARBA00023136"/>
    </source>
</evidence>
<evidence type="ECO:0000256" key="1">
    <source>
        <dbReference type="ARBA" id="ARBA00004141"/>
    </source>
</evidence>
<proteinExistence type="predicted"/>
<dbReference type="PROSITE" id="PS50850">
    <property type="entry name" value="MFS"/>
    <property type="match status" value="1"/>
</dbReference>
<gene>
    <name evidence="8" type="primary">Orct_20</name>
    <name evidence="8" type="ORF">c2_g1_i1</name>
</gene>
<evidence type="ECO:0000259" key="7">
    <source>
        <dbReference type="PROSITE" id="PS50850"/>
    </source>
</evidence>
<feature type="transmembrane region" description="Helical" evidence="6">
    <location>
        <begin position="376"/>
        <end position="394"/>
    </location>
</feature>
<evidence type="ECO:0000256" key="5">
    <source>
        <dbReference type="SAM" id="MobiDB-lite"/>
    </source>
</evidence>
<feature type="transmembrane region" description="Helical" evidence="6">
    <location>
        <begin position="520"/>
        <end position="541"/>
    </location>
</feature>
<feature type="transmembrane region" description="Helical" evidence="6">
    <location>
        <begin position="223"/>
        <end position="243"/>
    </location>
</feature>
<evidence type="ECO:0000256" key="6">
    <source>
        <dbReference type="SAM" id="Phobius"/>
    </source>
</evidence>
<dbReference type="InterPro" id="IPR036259">
    <property type="entry name" value="MFS_trans_sf"/>
</dbReference>
<dbReference type="InterPro" id="IPR005828">
    <property type="entry name" value="MFS_sugar_transport-like"/>
</dbReference>
<dbReference type="GO" id="GO:0022857">
    <property type="term" value="F:transmembrane transporter activity"/>
    <property type="evidence" value="ECO:0007669"/>
    <property type="project" value="InterPro"/>
</dbReference>
<evidence type="ECO:0000256" key="3">
    <source>
        <dbReference type="ARBA" id="ARBA00022989"/>
    </source>
</evidence>
<keyword evidence="3 6" id="KW-1133">Transmembrane helix</keyword>
<sequence>MTAKLKSECNEKAKESISEEKLKDLLTEQLERVGTGGTFVWSLFFLCVTPNILNGFHVSSYTLLGHLPEDQWCAVGNLKSTNWTVEQQRNIAQSNLNTDGCTIWQYDYPKLAAMTYEEALHYTTQQTANGKPAEIPCKMEGEYAYTDAETTFVADWDLVCENAIQRTTAQVAISLGKFFGSFSFGIFADRFGRKTAFTVGAILYIVASLLCTFSPWYQLFLVGRFGLGAASSALFYPAFAMIVENVCLRHRSWMSIAFSGSYPIGLIMLAAIAYLVPQWRYVQLALTMPALLLFFNCYLMNESPRWLITKKRYAQVYRILFKEECHYEIQKAPIEANTDKKAEAQPEAATTLWVKLREGPFKQFHELFGTWKVRRLIFTAYFMFCVTSLSYYVTALNAANMSVSRFIYVGITGIVDLPSYLLPVIMLRFTGRRTTTMSLFMLTGVALLMVLAVPSDNAVWIISFAMLGRFGITATYSIVTLYTAELFPTEIRNSALGTCSTWAHVGSISAPYVVDVLGLLGWYIPTTICGCCVLVAGLLTLTLPETSTHKLVDRVEEVPSESESSTEDNTTSTTVAKAKEIESSNKI</sequence>
<reference evidence="8" key="1">
    <citation type="submission" date="2015-06" db="EMBL/GenBank/DDBJ databases">
        <authorList>
            <person name="Hoefler B.C."/>
            <person name="Straight P.D."/>
        </authorList>
    </citation>
    <scope>NUCLEOTIDE SEQUENCE</scope>
</reference>
<comment type="subcellular location">
    <subcellularLocation>
        <location evidence="1">Membrane</location>
        <topology evidence="1">Multi-pass membrane protein</topology>
    </subcellularLocation>
</comment>
<accession>A0A0K8W0S2</accession>
<dbReference type="SUPFAM" id="SSF103473">
    <property type="entry name" value="MFS general substrate transporter"/>
    <property type="match status" value="1"/>
</dbReference>
<feature type="compositionally biased region" description="Basic and acidic residues" evidence="5">
    <location>
        <begin position="577"/>
        <end position="587"/>
    </location>
</feature>
<dbReference type="OrthoDB" id="2544694at2759"/>
<feature type="domain" description="Major facilitator superfamily (MFS) profile" evidence="7">
    <location>
        <begin position="110"/>
        <end position="548"/>
    </location>
</feature>
<organism evidence="8">
    <name type="scientific">Bactrocera latifrons</name>
    <name type="common">Malaysian fruit fly</name>
    <name type="synonym">Chaetodacus latifrons</name>
    <dbReference type="NCBI Taxonomy" id="174628"/>
    <lineage>
        <taxon>Eukaryota</taxon>
        <taxon>Metazoa</taxon>
        <taxon>Ecdysozoa</taxon>
        <taxon>Arthropoda</taxon>
        <taxon>Hexapoda</taxon>
        <taxon>Insecta</taxon>
        <taxon>Pterygota</taxon>
        <taxon>Neoptera</taxon>
        <taxon>Endopterygota</taxon>
        <taxon>Diptera</taxon>
        <taxon>Brachycera</taxon>
        <taxon>Muscomorpha</taxon>
        <taxon>Tephritoidea</taxon>
        <taxon>Tephritidae</taxon>
        <taxon>Bactrocera</taxon>
        <taxon>Bactrocera</taxon>
    </lineage>
</organism>
<evidence type="ECO:0000313" key="8">
    <source>
        <dbReference type="EMBL" id="JAI44701.1"/>
    </source>
</evidence>
<name>A0A0K8W0S2_BACLA</name>
<dbReference type="CDD" id="cd17317">
    <property type="entry name" value="MFS_SLC22"/>
    <property type="match status" value="1"/>
</dbReference>
<dbReference type="GO" id="GO:0016020">
    <property type="term" value="C:membrane"/>
    <property type="evidence" value="ECO:0007669"/>
    <property type="project" value="UniProtKB-SubCell"/>
</dbReference>
<keyword evidence="4 6" id="KW-0472">Membrane</keyword>
<keyword evidence="2 6" id="KW-0812">Transmembrane</keyword>
<feature type="transmembrane region" description="Helical" evidence="6">
    <location>
        <begin position="434"/>
        <end position="453"/>
    </location>
</feature>
<feature type="transmembrane region" description="Helical" evidence="6">
    <location>
        <begin position="255"/>
        <end position="275"/>
    </location>
</feature>
<feature type="region of interest" description="Disordered" evidence="5">
    <location>
        <begin position="556"/>
        <end position="587"/>
    </location>
</feature>
<dbReference type="Pfam" id="PF00083">
    <property type="entry name" value="Sugar_tr"/>
    <property type="match status" value="1"/>
</dbReference>
<dbReference type="PANTHER" id="PTHR24064">
    <property type="entry name" value="SOLUTE CARRIER FAMILY 22 MEMBER"/>
    <property type="match status" value="1"/>
</dbReference>
<protein>
    <submittedName>
        <fullName evidence="8">Organic cation transporter protein</fullName>
    </submittedName>
</protein>
<dbReference type="AlphaFoldDB" id="A0A0K8W0S2"/>
<feature type="transmembrane region" description="Helical" evidence="6">
    <location>
        <begin position="406"/>
        <end position="427"/>
    </location>
</feature>
<dbReference type="Gene3D" id="1.20.1250.20">
    <property type="entry name" value="MFS general substrate transporter like domains"/>
    <property type="match status" value="1"/>
</dbReference>
<dbReference type="InterPro" id="IPR020846">
    <property type="entry name" value="MFS_dom"/>
</dbReference>
<feature type="transmembrane region" description="Helical" evidence="6">
    <location>
        <begin position="196"/>
        <end position="217"/>
    </location>
</feature>